<dbReference type="InterPro" id="IPR030395">
    <property type="entry name" value="GP_PDE_dom"/>
</dbReference>
<dbReference type="STRING" id="32264.T1JUN6"/>
<proteinExistence type="predicted"/>
<dbReference type="InterPro" id="IPR051578">
    <property type="entry name" value="GDPD"/>
</dbReference>
<dbReference type="PROSITE" id="PS51704">
    <property type="entry name" value="GP_PDE"/>
    <property type="match status" value="1"/>
</dbReference>
<evidence type="ECO:0000256" key="1">
    <source>
        <dbReference type="ARBA" id="ARBA00000110"/>
    </source>
</evidence>
<reference evidence="8" key="2">
    <citation type="submission" date="2015-06" db="UniProtKB">
        <authorList>
            <consortium name="EnsemblMetazoa"/>
        </authorList>
    </citation>
    <scope>IDENTIFICATION</scope>
</reference>
<sequence>MSSQQGYLTDEKCFIVSLPLNAIQWSPDYKGISNFQIRVIPIESRSNDGDNSIHFQVSVLNEKKSIFVSQPENGVEYSNDYFMFKTISKNELKGVKIEFLFSDSSQVHHPPVSSFTFFEAKSPGILHSPIIDAELKALGQIKVHYLIVKPYPFNQPDGLCTNMHNYLKKGLHVGHRGAGVTRRVDLSDNILENTILSLNHAVKHGADMVEFDVHLSKDDIPILYHDFSVYVELTKKGSTDNETLELPVKDLTYRQLKILKLGPKRKSETPFQFADDSEDNQPFCKLEHALNTVSPCAFNVEIKYPTGYEFYKDLNHFVDTILKTIFDHHNNRDIIISSFDPDVCAMVALKQKKFPVLFLTYTEDRNVKMTSDIDDRMDSIEMACYYSSAMSFSGINCYAQNLISDKSLVRYVLNKDLILFCYGDPINCTSVVEDLIKEGVHGVIYDKIDIISPKKLLTSVINAASQDGDTKEVVARKTSATIVSISHSP</sequence>
<dbReference type="Pfam" id="PF25329">
    <property type="entry name" value="C2_GDE1"/>
    <property type="match status" value="1"/>
</dbReference>
<dbReference type="EnsemblMetazoa" id="tetur02g01590.1">
    <property type="protein sequence ID" value="tetur02g01590.1"/>
    <property type="gene ID" value="tetur02g01590"/>
</dbReference>
<evidence type="ECO:0000256" key="2">
    <source>
        <dbReference type="ARBA" id="ARBA00022723"/>
    </source>
</evidence>
<feature type="domain" description="GP-PDE" evidence="7">
    <location>
        <begin position="170"/>
        <end position="455"/>
    </location>
</feature>
<comment type="catalytic activity">
    <reaction evidence="1">
        <text>an N-(acyl)-sphingosylphosphoethanolamine = an N-(acyl)-sphingosyl-1,3-cyclic phosphate + ethanolamine</text>
        <dbReference type="Rhea" id="RHEA:60648"/>
        <dbReference type="ChEBI" id="CHEBI:57603"/>
        <dbReference type="ChEBI" id="CHEBI:143891"/>
        <dbReference type="ChEBI" id="CHEBI:143892"/>
    </reaction>
</comment>
<dbReference type="InterPro" id="IPR017946">
    <property type="entry name" value="PLC-like_Pdiesterase_TIM-brl"/>
</dbReference>
<evidence type="ECO:0000256" key="4">
    <source>
        <dbReference type="ARBA" id="ARBA00022842"/>
    </source>
</evidence>
<evidence type="ECO:0000256" key="5">
    <source>
        <dbReference type="ARBA" id="ARBA00023157"/>
    </source>
</evidence>
<dbReference type="HOGENOM" id="CLU_013007_2_2_1"/>
<dbReference type="OMA" id="EDNQPFC"/>
<dbReference type="GO" id="GO:0016829">
    <property type="term" value="F:lyase activity"/>
    <property type="evidence" value="ECO:0007669"/>
    <property type="project" value="UniProtKB-KW"/>
</dbReference>
<accession>T1JUN6</accession>
<evidence type="ECO:0000256" key="3">
    <source>
        <dbReference type="ARBA" id="ARBA00022801"/>
    </source>
</evidence>
<dbReference type="PANTHER" id="PTHR22958">
    <property type="entry name" value="GLYCEROPHOSPHORYL DIESTER PHOSPHODIESTERASE"/>
    <property type="match status" value="1"/>
</dbReference>
<dbReference type="KEGG" id="tut:107371100"/>
<dbReference type="Proteomes" id="UP000015104">
    <property type="component" value="Unassembled WGS sequence"/>
</dbReference>
<gene>
    <name evidence="8" type="primary">107371100</name>
</gene>
<keyword evidence="5" id="KW-1015">Disulfide bond</keyword>
<reference evidence="9" key="1">
    <citation type="submission" date="2011-08" db="EMBL/GenBank/DDBJ databases">
        <authorList>
            <person name="Rombauts S."/>
        </authorList>
    </citation>
    <scope>NUCLEOTIDE SEQUENCE</scope>
    <source>
        <strain evidence="9">London</strain>
    </source>
</reference>
<dbReference type="eggNOG" id="KOG2421">
    <property type="taxonomic scope" value="Eukaryota"/>
</dbReference>
<dbReference type="EMBL" id="CAEY01000779">
    <property type="status" value="NOT_ANNOTATED_CDS"/>
    <property type="molecule type" value="Genomic_DNA"/>
</dbReference>
<dbReference type="AlphaFoldDB" id="T1JUN6"/>
<evidence type="ECO:0000313" key="9">
    <source>
        <dbReference type="Proteomes" id="UP000015104"/>
    </source>
</evidence>
<dbReference type="InterPro" id="IPR057506">
    <property type="entry name" value="C2_GPCPD1"/>
</dbReference>
<keyword evidence="9" id="KW-1185">Reference proteome</keyword>
<name>T1JUN6_TETUR</name>
<dbReference type="Pfam" id="PF03009">
    <property type="entry name" value="GDPD"/>
    <property type="match status" value="1"/>
</dbReference>
<keyword evidence="3" id="KW-0378">Hydrolase</keyword>
<dbReference type="GO" id="GO:0047389">
    <property type="term" value="F:glycerophosphocholine phosphodiesterase activity"/>
    <property type="evidence" value="ECO:0007669"/>
    <property type="project" value="TreeGrafter"/>
</dbReference>
<keyword evidence="4" id="KW-0460">Magnesium</keyword>
<evidence type="ECO:0000256" key="6">
    <source>
        <dbReference type="ARBA" id="ARBA00023239"/>
    </source>
</evidence>
<protein>
    <recommendedName>
        <fullName evidence="7">GP-PDE domain-containing protein</fullName>
    </recommendedName>
</protein>
<dbReference type="Gene3D" id="3.20.20.190">
    <property type="entry name" value="Phosphatidylinositol (PI) phosphodiesterase"/>
    <property type="match status" value="1"/>
</dbReference>
<dbReference type="GO" id="GO:0046475">
    <property type="term" value="P:glycerophospholipid catabolic process"/>
    <property type="evidence" value="ECO:0007669"/>
    <property type="project" value="TreeGrafter"/>
</dbReference>
<organism evidence="8 9">
    <name type="scientific">Tetranychus urticae</name>
    <name type="common">Two-spotted spider mite</name>
    <dbReference type="NCBI Taxonomy" id="32264"/>
    <lineage>
        <taxon>Eukaryota</taxon>
        <taxon>Metazoa</taxon>
        <taxon>Ecdysozoa</taxon>
        <taxon>Arthropoda</taxon>
        <taxon>Chelicerata</taxon>
        <taxon>Arachnida</taxon>
        <taxon>Acari</taxon>
        <taxon>Acariformes</taxon>
        <taxon>Trombidiformes</taxon>
        <taxon>Prostigmata</taxon>
        <taxon>Eleutherengona</taxon>
        <taxon>Raphignathae</taxon>
        <taxon>Tetranychoidea</taxon>
        <taxon>Tetranychidae</taxon>
        <taxon>Tetranychus</taxon>
    </lineage>
</organism>
<keyword evidence="2" id="KW-0479">Metal-binding</keyword>
<keyword evidence="6" id="KW-0456">Lyase</keyword>
<dbReference type="GO" id="GO:0046872">
    <property type="term" value="F:metal ion binding"/>
    <property type="evidence" value="ECO:0007669"/>
    <property type="project" value="UniProtKB-KW"/>
</dbReference>
<dbReference type="SUPFAM" id="SSF51695">
    <property type="entry name" value="PLC-like phosphodiesterases"/>
    <property type="match status" value="1"/>
</dbReference>
<evidence type="ECO:0000259" key="7">
    <source>
        <dbReference type="PROSITE" id="PS51704"/>
    </source>
</evidence>
<dbReference type="OrthoDB" id="1058301at2759"/>
<evidence type="ECO:0000313" key="8">
    <source>
        <dbReference type="EnsemblMetazoa" id="tetur02g01590.1"/>
    </source>
</evidence>
<dbReference type="CDD" id="cd08572">
    <property type="entry name" value="GDPD_GDE5_like"/>
    <property type="match status" value="1"/>
</dbReference>
<dbReference type="PANTHER" id="PTHR22958:SF1">
    <property type="entry name" value="GLYCEROPHOSPHOCHOLINE PHOSPHODIESTERASE GPCPD1"/>
    <property type="match status" value="1"/>
</dbReference>